<evidence type="ECO:0000313" key="6">
    <source>
        <dbReference type="EMBL" id="STP20402.1"/>
    </source>
</evidence>
<comment type="similarity">
    <text evidence="2">Belongs to the prokaryotic/mitochondrial release factor family.</text>
</comment>
<feature type="domain" description="Peptide chain release factor" evidence="5">
    <location>
        <begin position="63"/>
        <end position="178"/>
    </location>
</feature>
<keyword evidence="4" id="KW-0648">Protein biosynthesis</keyword>
<dbReference type="FunFam" id="3.30.70.1660:FF:000002">
    <property type="entry name" value="Peptide chain release factor 1"/>
    <property type="match status" value="1"/>
</dbReference>
<organism evidence="6 7">
    <name type="scientific">Escherichia coli</name>
    <dbReference type="NCBI Taxonomy" id="562"/>
    <lineage>
        <taxon>Bacteria</taxon>
        <taxon>Pseudomonadati</taxon>
        <taxon>Pseudomonadota</taxon>
        <taxon>Gammaproteobacteria</taxon>
        <taxon>Enterobacterales</taxon>
        <taxon>Enterobacteriaceae</taxon>
        <taxon>Escherichia</taxon>
    </lineage>
</organism>
<gene>
    <name evidence="6" type="primary">prfA</name>
    <name evidence="6" type="ORF">NCTC9075_03856</name>
</gene>
<dbReference type="Proteomes" id="UP000254181">
    <property type="component" value="Unassembled WGS sequence"/>
</dbReference>
<keyword evidence="3" id="KW-0488">Methylation</keyword>
<dbReference type="PANTHER" id="PTHR43804">
    <property type="entry name" value="LD18447P"/>
    <property type="match status" value="1"/>
</dbReference>
<dbReference type="PANTHER" id="PTHR43804:SF7">
    <property type="entry name" value="LD18447P"/>
    <property type="match status" value="1"/>
</dbReference>
<dbReference type="GO" id="GO:0006415">
    <property type="term" value="P:translational termination"/>
    <property type="evidence" value="ECO:0007669"/>
    <property type="project" value="InterPro"/>
</dbReference>
<evidence type="ECO:0000256" key="4">
    <source>
        <dbReference type="ARBA" id="ARBA00022917"/>
    </source>
</evidence>
<dbReference type="Pfam" id="PF03462">
    <property type="entry name" value="PCRF"/>
    <property type="match status" value="1"/>
</dbReference>
<dbReference type="InterPro" id="IPR050057">
    <property type="entry name" value="Prokaryotic/Mito_RF"/>
</dbReference>
<reference evidence="6 7" key="1">
    <citation type="submission" date="2018-06" db="EMBL/GenBank/DDBJ databases">
        <authorList>
            <consortium name="Pathogen Informatics"/>
            <person name="Doyle S."/>
        </authorList>
    </citation>
    <scope>NUCLEOTIDE SEQUENCE [LARGE SCALE GENOMIC DNA]</scope>
    <source>
        <strain evidence="6 7">NCTC9075</strain>
    </source>
</reference>
<dbReference type="InterPro" id="IPR045853">
    <property type="entry name" value="Pep_chain_release_fac_I_sf"/>
</dbReference>
<sequence length="324" mass="36426">MKPSIVAKLEALHERHEEVQALLGDAQTIADQERFRALSREYAQLSDVSRCFTDWQQVQEDIETAQMMLDDPEMREMAQDELREAKEKSEQLEQQLQVLLLPKDPDDERNAFLEVRAGTGGDEAALFAGDLFRMYSRYAEARRWRVEIMSASEGEHGGYKEIIAKISGDGVYGRLKFESGGHRVQRVPATESQGRIHTSACTVAVMPENCLMQNCRTSTQQIYALILSARQGRVVSTLTPPIRQFVLLTCRPGLLLNVRTNVHNIKTKLKHFLYSVLASTLLKWQNGNRPKRLPVVTCWGVAIAATVTVLTTSRRGALPITAST</sequence>
<evidence type="ECO:0000256" key="2">
    <source>
        <dbReference type="ARBA" id="ARBA00010835"/>
    </source>
</evidence>
<accession>A0A377K7I9</accession>
<protein>
    <submittedName>
        <fullName evidence="6">Peptide chain release factor 1</fullName>
    </submittedName>
</protein>
<evidence type="ECO:0000259" key="5">
    <source>
        <dbReference type="SMART" id="SM00937"/>
    </source>
</evidence>
<dbReference type="EMBL" id="UGEM01000004">
    <property type="protein sequence ID" value="STP20402.1"/>
    <property type="molecule type" value="Genomic_DNA"/>
</dbReference>
<name>A0A377K7I9_ECOLX</name>
<dbReference type="Gene3D" id="3.30.70.1660">
    <property type="match status" value="1"/>
</dbReference>
<evidence type="ECO:0000256" key="3">
    <source>
        <dbReference type="ARBA" id="ARBA00022481"/>
    </source>
</evidence>
<proteinExistence type="inferred from homology"/>
<dbReference type="InterPro" id="IPR005139">
    <property type="entry name" value="PCRF"/>
</dbReference>
<evidence type="ECO:0000256" key="1">
    <source>
        <dbReference type="ARBA" id="ARBA00002986"/>
    </source>
</evidence>
<comment type="function">
    <text evidence="1">Peptide chain release factor 1 directs the termination of translation in response to the peptide chain termination codons UAG and UAA.</text>
</comment>
<dbReference type="SUPFAM" id="SSF75620">
    <property type="entry name" value="Release factor"/>
    <property type="match status" value="1"/>
</dbReference>
<dbReference type="SMART" id="SM00937">
    <property type="entry name" value="PCRF"/>
    <property type="match status" value="1"/>
</dbReference>
<dbReference type="AlphaFoldDB" id="A0A377K7I9"/>
<dbReference type="Gene3D" id="6.10.140.1950">
    <property type="match status" value="1"/>
</dbReference>
<evidence type="ECO:0000313" key="7">
    <source>
        <dbReference type="Proteomes" id="UP000254181"/>
    </source>
</evidence>